<keyword evidence="6 7" id="KW-0472">Membrane</keyword>
<keyword evidence="2 7" id="KW-0813">Transport</keyword>
<dbReference type="InterPro" id="IPR000515">
    <property type="entry name" value="MetI-like"/>
</dbReference>
<evidence type="ECO:0000256" key="2">
    <source>
        <dbReference type="ARBA" id="ARBA00022448"/>
    </source>
</evidence>
<evidence type="ECO:0000256" key="1">
    <source>
        <dbReference type="ARBA" id="ARBA00004651"/>
    </source>
</evidence>
<feature type="non-terminal residue" evidence="9">
    <location>
        <position position="1"/>
    </location>
</feature>
<feature type="transmembrane region" description="Helical" evidence="7">
    <location>
        <begin position="56"/>
        <end position="80"/>
    </location>
</feature>
<evidence type="ECO:0000259" key="8">
    <source>
        <dbReference type="PROSITE" id="PS50928"/>
    </source>
</evidence>
<dbReference type="PANTHER" id="PTHR30193:SF37">
    <property type="entry name" value="INNER MEMBRANE ABC TRANSPORTER PERMEASE PROTEIN YCJO"/>
    <property type="match status" value="1"/>
</dbReference>
<keyword evidence="4 7" id="KW-0812">Transmembrane</keyword>
<dbReference type="SUPFAM" id="SSF161098">
    <property type="entry name" value="MetI-like"/>
    <property type="match status" value="1"/>
</dbReference>
<feature type="transmembrane region" description="Helical" evidence="7">
    <location>
        <begin position="117"/>
        <end position="142"/>
    </location>
</feature>
<reference evidence="9" key="1">
    <citation type="submission" date="2019-09" db="EMBL/GenBank/DDBJ databases">
        <title>Characterisation of the sponge microbiome using genome-centric metagenomics.</title>
        <authorList>
            <person name="Engelberts J.P."/>
            <person name="Robbins S.J."/>
            <person name="De Goeij J.M."/>
            <person name="Aranda M."/>
            <person name="Bell S.C."/>
            <person name="Webster N.S."/>
        </authorList>
    </citation>
    <scope>NUCLEOTIDE SEQUENCE</scope>
    <source>
        <strain evidence="9">SB0675_bin_29</strain>
    </source>
</reference>
<dbReference type="PROSITE" id="PS50928">
    <property type="entry name" value="ABC_TM1"/>
    <property type="match status" value="1"/>
</dbReference>
<evidence type="ECO:0000256" key="5">
    <source>
        <dbReference type="ARBA" id="ARBA00022989"/>
    </source>
</evidence>
<feature type="domain" description="ABC transmembrane type-1" evidence="8">
    <location>
        <begin position="1"/>
        <end position="138"/>
    </location>
</feature>
<comment type="subcellular location">
    <subcellularLocation>
        <location evidence="1 7">Cell membrane</location>
        <topology evidence="1 7">Multi-pass membrane protein</topology>
    </subcellularLocation>
</comment>
<evidence type="ECO:0000256" key="4">
    <source>
        <dbReference type="ARBA" id="ARBA00022692"/>
    </source>
</evidence>
<feature type="transmembrane region" description="Helical" evidence="7">
    <location>
        <begin position="12"/>
        <end position="35"/>
    </location>
</feature>
<dbReference type="GO" id="GO:0005886">
    <property type="term" value="C:plasma membrane"/>
    <property type="evidence" value="ECO:0007669"/>
    <property type="project" value="UniProtKB-SubCell"/>
</dbReference>
<dbReference type="InterPro" id="IPR035906">
    <property type="entry name" value="MetI-like_sf"/>
</dbReference>
<protein>
    <submittedName>
        <fullName evidence="9">Sugar ABC transporter permease</fullName>
    </submittedName>
</protein>
<evidence type="ECO:0000256" key="3">
    <source>
        <dbReference type="ARBA" id="ARBA00022475"/>
    </source>
</evidence>
<evidence type="ECO:0000256" key="7">
    <source>
        <dbReference type="RuleBase" id="RU363032"/>
    </source>
</evidence>
<dbReference type="AlphaFoldDB" id="A0A6B1G492"/>
<dbReference type="PANTHER" id="PTHR30193">
    <property type="entry name" value="ABC TRANSPORTER PERMEASE PROTEIN"/>
    <property type="match status" value="1"/>
</dbReference>
<dbReference type="Pfam" id="PF00528">
    <property type="entry name" value="BPD_transp_1"/>
    <property type="match status" value="1"/>
</dbReference>
<dbReference type="EMBL" id="VYDA01000396">
    <property type="protein sequence ID" value="MYH62246.1"/>
    <property type="molecule type" value="Genomic_DNA"/>
</dbReference>
<accession>A0A6B1G492</accession>
<gene>
    <name evidence="9" type="ORF">F4148_10970</name>
</gene>
<keyword evidence="3" id="KW-1003">Cell membrane</keyword>
<name>A0A6B1G492_9CHLR</name>
<evidence type="ECO:0000256" key="6">
    <source>
        <dbReference type="ARBA" id="ARBA00023136"/>
    </source>
</evidence>
<evidence type="ECO:0000313" key="9">
    <source>
        <dbReference type="EMBL" id="MYH62246.1"/>
    </source>
</evidence>
<dbReference type="GO" id="GO:0055085">
    <property type="term" value="P:transmembrane transport"/>
    <property type="evidence" value="ECO:0007669"/>
    <property type="project" value="InterPro"/>
</dbReference>
<organism evidence="9">
    <name type="scientific">Caldilineaceae bacterium SB0675_bin_29</name>
    <dbReference type="NCBI Taxonomy" id="2605266"/>
    <lineage>
        <taxon>Bacteria</taxon>
        <taxon>Bacillati</taxon>
        <taxon>Chloroflexota</taxon>
        <taxon>Caldilineae</taxon>
        <taxon>Caldilineales</taxon>
        <taxon>Caldilineaceae</taxon>
    </lineage>
</organism>
<keyword evidence="5 7" id="KW-1133">Transmembrane helix</keyword>
<sequence>CQFLTSNESALYLVIGVDIWKALGFYVVILTAGMLNIPEEMYDAAKVDGAGIWQRFWRVTLPLLGHTLTLVSVLIVMHGLQVFTQVVVMPSQPGGPGNATYVLNLLVYNEAFTNLRFGFATATAFTLFLFVFLITVVQLRLLRPSWSY</sequence>
<proteinExistence type="inferred from homology"/>
<comment type="similarity">
    <text evidence="7">Belongs to the binding-protein-dependent transport system permease family.</text>
</comment>
<dbReference type="Gene3D" id="1.10.3720.10">
    <property type="entry name" value="MetI-like"/>
    <property type="match status" value="1"/>
</dbReference>
<comment type="caution">
    <text evidence="9">The sequence shown here is derived from an EMBL/GenBank/DDBJ whole genome shotgun (WGS) entry which is preliminary data.</text>
</comment>
<dbReference type="CDD" id="cd06261">
    <property type="entry name" value="TM_PBP2"/>
    <property type="match status" value="1"/>
</dbReference>
<dbReference type="InterPro" id="IPR051393">
    <property type="entry name" value="ABC_transporter_permease"/>
</dbReference>